<dbReference type="Proteomes" id="UP001597083">
    <property type="component" value="Unassembled WGS sequence"/>
</dbReference>
<protein>
    <recommendedName>
        <fullName evidence="3">Antitoxin</fullName>
    </recommendedName>
</protein>
<proteinExistence type="predicted"/>
<sequence length="62" mass="7001">MKIAVRVTVEMTDEQIQGLATEYGLGDGETVPAAEVREWVTSYFNEYAHQAYAAQFWTATVR</sequence>
<evidence type="ECO:0008006" key="3">
    <source>
        <dbReference type="Google" id="ProtNLM"/>
    </source>
</evidence>
<comment type="caution">
    <text evidence="1">The sequence shown here is derived from an EMBL/GenBank/DDBJ whole genome shotgun (WGS) entry which is preliminary data.</text>
</comment>
<keyword evidence="2" id="KW-1185">Reference proteome</keyword>
<dbReference type="EMBL" id="JBHTIR010000819">
    <property type="protein sequence ID" value="MFD0851828.1"/>
    <property type="molecule type" value="Genomic_DNA"/>
</dbReference>
<name>A0ABW3CBZ3_9ACTN</name>
<accession>A0ABW3CBZ3</accession>
<evidence type="ECO:0000313" key="1">
    <source>
        <dbReference type="EMBL" id="MFD0851828.1"/>
    </source>
</evidence>
<gene>
    <name evidence="1" type="ORF">ACFQ07_06330</name>
</gene>
<reference evidence="2" key="1">
    <citation type="journal article" date="2019" name="Int. J. Syst. Evol. Microbiol.">
        <title>The Global Catalogue of Microorganisms (GCM) 10K type strain sequencing project: providing services to taxonomists for standard genome sequencing and annotation.</title>
        <authorList>
            <consortium name="The Broad Institute Genomics Platform"/>
            <consortium name="The Broad Institute Genome Sequencing Center for Infectious Disease"/>
            <person name="Wu L."/>
            <person name="Ma J."/>
        </authorList>
    </citation>
    <scope>NUCLEOTIDE SEQUENCE [LARGE SCALE GENOMIC DNA]</scope>
    <source>
        <strain evidence="2">JCM 31696</strain>
    </source>
</reference>
<organism evidence="1 2">
    <name type="scientific">Actinomadura adrarensis</name>
    <dbReference type="NCBI Taxonomy" id="1819600"/>
    <lineage>
        <taxon>Bacteria</taxon>
        <taxon>Bacillati</taxon>
        <taxon>Actinomycetota</taxon>
        <taxon>Actinomycetes</taxon>
        <taxon>Streptosporangiales</taxon>
        <taxon>Thermomonosporaceae</taxon>
        <taxon>Actinomadura</taxon>
    </lineage>
</organism>
<evidence type="ECO:0000313" key="2">
    <source>
        <dbReference type="Proteomes" id="UP001597083"/>
    </source>
</evidence>